<dbReference type="NCBIfam" id="TIGR03083">
    <property type="entry name" value="maleylpyruvate isomerase family mycothiol-dependent enzyme"/>
    <property type="match status" value="1"/>
</dbReference>
<dbReference type="InterPro" id="IPR034660">
    <property type="entry name" value="DinB/YfiT-like"/>
</dbReference>
<dbReference type="InterPro" id="IPR024344">
    <property type="entry name" value="MDMPI_metal-binding"/>
</dbReference>
<organism evidence="2 3">
    <name type="scientific">Amycolatopsis marina</name>
    <dbReference type="NCBI Taxonomy" id="490629"/>
    <lineage>
        <taxon>Bacteria</taxon>
        <taxon>Bacillati</taxon>
        <taxon>Actinomycetota</taxon>
        <taxon>Actinomycetes</taxon>
        <taxon>Pseudonocardiales</taxon>
        <taxon>Pseudonocardiaceae</taxon>
        <taxon>Amycolatopsis</taxon>
    </lineage>
</organism>
<dbReference type="AlphaFoldDB" id="A0A1I1BQ15"/>
<proteinExistence type="predicted"/>
<dbReference type="Gene3D" id="1.20.120.450">
    <property type="entry name" value="dinb family like domain"/>
    <property type="match status" value="1"/>
</dbReference>
<dbReference type="RefSeq" id="WP_218160418.1">
    <property type="nucleotide sequence ID" value="NZ_FOKG01000016.1"/>
</dbReference>
<dbReference type="SUPFAM" id="SSF109854">
    <property type="entry name" value="DinB/YfiT-like putative metalloenzymes"/>
    <property type="match status" value="1"/>
</dbReference>
<dbReference type="EMBL" id="FOKG01000016">
    <property type="protein sequence ID" value="SFB52465.1"/>
    <property type="molecule type" value="Genomic_DNA"/>
</dbReference>
<accession>A0A1I1BQ15</accession>
<evidence type="ECO:0000313" key="3">
    <source>
        <dbReference type="Proteomes" id="UP000243799"/>
    </source>
</evidence>
<protein>
    <submittedName>
        <fullName evidence="2">TIGR03083 family protein</fullName>
    </submittedName>
</protein>
<feature type="domain" description="Mycothiol-dependent maleylpyruvate isomerase metal-binding" evidence="1">
    <location>
        <begin position="19"/>
        <end position="158"/>
    </location>
</feature>
<evidence type="ECO:0000313" key="2">
    <source>
        <dbReference type="EMBL" id="SFB52465.1"/>
    </source>
</evidence>
<dbReference type="STRING" id="490629.SAMN05216266_11643"/>
<dbReference type="Proteomes" id="UP000243799">
    <property type="component" value="Unassembled WGS sequence"/>
</dbReference>
<dbReference type="GO" id="GO:0046872">
    <property type="term" value="F:metal ion binding"/>
    <property type="evidence" value="ECO:0007669"/>
    <property type="project" value="InterPro"/>
</dbReference>
<sequence length="278" mass="30838">MHDETWLGPRIDVRPLLPEVHTALLALLRELTAGDWLRATVCPGWAVQDVAAHVLADHIGRLSIHRDDFQSLAPRVDEAFPAFIHRINDEWVTAARRISPPLLIDLLSVTGEQMIDHWNASDMSALAWPVSWAGPDPAPVWLDAARDFSEYWTHYQQISEAVHRQGLTQAKFLAPVLDTFLRALPHTLRDVEAAAGSAVEFTVTGRAGGTWTCTRTEHGWALRTRPQPQPTATVSLDADTTWRLCTRGVTPAQARAHAIVHGDERLADAALDIVSIIY</sequence>
<reference evidence="3" key="1">
    <citation type="submission" date="2016-10" db="EMBL/GenBank/DDBJ databases">
        <authorList>
            <person name="Varghese N."/>
            <person name="Submissions S."/>
        </authorList>
    </citation>
    <scope>NUCLEOTIDE SEQUENCE [LARGE SCALE GENOMIC DNA]</scope>
    <source>
        <strain evidence="3">CGMCC 4.3568</strain>
    </source>
</reference>
<keyword evidence="3" id="KW-1185">Reference proteome</keyword>
<dbReference type="InterPro" id="IPR017517">
    <property type="entry name" value="Maleyloyr_isom"/>
</dbReference>
<dbReference type="Pfam" id="PF11716">
    <property type="entry name" value="MDMPI_N"/>
    <property type="match status" value="1"/>
</dbReference>
<name>A0A1I1BQ15_9PSEU</name>
<evidence type="ECO:0000259" key="1">
    <source>
        <dbReference type="Pfam" id="PF11716"/>
    </source>
</evidence>
<gene>
    <name evidence="2" type="ORF">SAMN05216266_11643</name>
</gene>